<keyword evidence="2" id="KW-1185">Reference proteome</keyword>
<dbReference type="AlphaFoldDB" id="D2VC58"/>
<dbReference type="SUPFAM" id="SSF75011">
    <property type="entry name" value="3-carboxy-cis,cis-mucoante lactonizing enzyme"/>
    <property type="match status" value="1"/>
</dbReference>
<sequence length="735" mass="84119">MTSLIIREFALHVILQWFSKGEDLENLLSGNCKFQVLYILKSFLKVSDPNNVVCSSVIVLLHLKRSFMERSKFKSILEEPESLSKLLDLKKQFESMIEEPLQGSGNFDLLINMLKKSKDSTERELIIDIITSLPSKVLKMISNRSMSYIIELAKSMEIEKSDENDIHWADKITTPISVNRAGTEQKKCIQCLCEKLDEKVSQLLADFSYWVIETKGVFRDSISVFIECFERYGIDNDKLSQEQQATNLVRLLSRMKFLSESGFTLPKSLGEFINRRKNIVMFIKSNDEMRVYFIEHFGEKYLTIGQENQINTPKTDQELFKYVKPTINSSSISMLISQNLDFETQQKAQQFETTLQDIRQDSDSDVIMHDEFNLPIVCSSSDIMPSSNTHPPATHQTVNLLTNGLLNENGYNTRLEKQEPQVIQPLKVQSFRKSCEIESFPFQGDFTFVQEITSSLFSNVSDVKISYKNKYIIVSNSNNGKNQLLFFDLNTKELKKNISFFDNINGIAIERNFDGRNDAIILSTEEKVLKFDISKLVLNGTDKNYLWSKKLEITSRFAVKNAKLAALTILHSPHTEKKVENVVFVCDTSFNCIHILRSSDGKILKRIGGINSTDKMSMFHPNWIDIDRESSELVISETMSNNVRVLLESSETKTIETRCLPTKFKQVGGIVYDNYTKNIIVSDVIENSIQIFNAIGNRVNILAGQVHHPKSLCINEETGELYVNDSGNKRIVIYK</sequence>
<gene>
    <name evidence="1" type="ORF">NAEGRDRAFT_79394</name>
</gene>
<dbReference type="GeneID" id="8858790"/>
<accession>D2VC58</accession>
<organism evidence="2">
    <name type="scientific">Naegleria gruberi</name>
    <name type="common">Amoeba</name>
    <dbReference type="NCBI Taxonomy" id="5762"/>
    <lineage>
        <taxon>Eukaryota</taxon>
        <taxon>Discoba</taxon>
        <taxon>Heterolobosea</taxon>
        <taxon>Tetramitia</taxon>
        <taxon>Eutetramitia</taxon>
        <taxon>Vahlkampfiidae</taxon>
        <taxon>Naegleria</taxon>
    </lineage>
</organism>
<dbReference type="Proteomes" id="UP000006671">
    <property type="component" value="Unassembled WGS sequence"/>
</dbReference>
<dbReference type="RefSeq" id="XP_002678344.1">
    <property type="nucleotide sequence ID" value="XM_002678298.1"/>
</dbReference>
<evidence type="ECO:0000313" key="1">
    <source>
        <dbReference type="EMBL" id="EFC45600.1"/>
    </source>
</evidence>
<protein>
    <submittedName>
        <fullName evidence="1">Uncharacterized protein</fullName>
    </submittedName>
</protein>
<name>D2VC58_NAEGR</name>
<dbReference type="Gene3D" id="2.120.10.30">
    <property type="entry name" value="TolB, C-terminal domain"/>
    <property type="match status" value="1"/>
</dbReference>
<dbReference type="InParanoid" id="D2VC58"/>
<evidence type="ECO:0000313" key="2">
    <source>
        <dbReference type="Proteomes" id="UP000006671"/>
    </source>
</evidence>
<proteinExistence type="predicted"/>
<dbReference type="EMBL" id="GG738862">
    <property type="protein sequence ID" value="EFC45600.1"/>
    <property type="molecule type" value="Genomic_DNA"/>
</dbReference>
<dbReference type="KEGG" id="ngr:NAEGRDRAFT_79394"/>
<reference evidence="1 2" key="1">
    <citation type="journal article" date="2010" name="Cell">
        <title>The genome of Naegleria gruberi illuminates early eukaryotic versatility.</title>
        <authorList>
            <person name="Fritz-Laylin L.K."/>
            <person name="Prochnik S.E."/>
            <person name="Ginger M.L."/>
            <person name="Dacks J.B."/>
            <person name="Carpenter M.L."/>
            <person name="Field M.C."/>
            <person name="Kuo A."/>
            <person name="Paredez A."/>
            <person name="Chapman J."/>
            <person name="Pham J."/>
            <person name="Shu S."/>
            <person name="Neupane R."/>
            <person name="Cipriano M."/>
            <person name="Mancuso J."/>
            <person name="Tu H."/>
            <person name="Salamov A."/>
            <person name="Lindquist E."/>
            <person name="Shapiro H."/>
            <person name="Lucas S."/>
            <person name="Grigoriev I.V."/>
            <person name="Cande W.Z."/>
            <person name="Fulton C."/>
            <person name="Rokhsar D.S."/>
            <person name="Dawson S.C."/>
        </authorList>
    </citation>
    <scope>NUCLEOTIDE SEQUENCE [LARGE SCALE GENOMIC DNA]</scope>
    <source>
        <strain evidence="1 2">NEG-M</strain>
    </source>
</reference>
<dbReference type="VEuPathDB" id="AmoebaDB:NAEGRDRAFT_79394"/>
<dbReference type="InterPro" id="IPR011042">
    <property type="entry name" value="6-blade_b-propeller_TolB-like"/>
</dbReference>